<dbReference type="PANTHER" id="PTHR35201">
    <property type="entry name" value="TERPENE SYNTHASE"/>
    <property type="match status" value="1"/>
</dbReference>
<sequence>MSRWPIPELYCPFDQTADPELADGADVSVRDWYRNLGLFQAEQSDLRWHEQSKFGLLATLSYPDVVNFDYLVLGSQYLAMQNAMDDLFDDCQASHDVALVSGRLHSLISTLHEPLTVAGIDLEVTREPACDPTLVAVLAAVRDVMERLGLIASPAQLGRARRELIVLVSAWAEELAWRSQQREPTLREYLAHRQRNGLTASVAIADALGGYEVPPDEIESFPVRELIVMSSNIAMLINDLYPAEVESKAPTANYNLPSLLARQGRTLENALVEVGRIHDAELRKYLKAEREVASSASPELRRYLQSLRGWIRGNLDWSRRTARYKVEYRPAVDRNKVSSAI</sequence>
<accession>A0A4R4V569</accession>
<dbReference type="GO" id="GO:0010333">
    <property type="term" value="F:terpene synthase activity"/>
    <property type="evidence" value="ECO:0007669"/>
    <property type="project" value="InterPro"/>
</dbReference>
<dbReference type="EMBL" id="SMKS01000087">
    <property type="protein sequence ID" value="TDC99951.1"/>
    <property type="molecule type" value="Genomic_DNA"/>
</dbReference>
<dbReference type="AlphaFoldDB" id="A0A4R4V569"/>
<dbReference type="SUPFAM" id="SSF48576">
    <property type="entry name" value="Terpenoid synthases"/>
    <property type="match status" value="1"/>
</dbReference>
<keyword evidence="1 2" id="KW-0456">Lyase</keyword>
<dbReference type="OrthoDB" id="2989600at2"/>
<comment type="cofactor">
    <cofactor evidence="2">
        <name>Mg(2+)</name>
        <dbReference type="ChEBI" id="CHEBI:18420"/>
    </cofactor>
</comment>
<proteinExistence type="inferred from homology"/>
<keyword evidence="2" id="KW-0479">Metal-binding</keyword>
<dbReference type="EC" id="4.2.3.-" evidence="2"/>
<dbReference type="GO" id="GO:0046872">
    <property type="term" value="F:metal ion binding"/>
    <property type="evidence" value="ECO:0007669"/>
    <property type="project" value="UniProtKB-KW"/>
</dbReference>
<dbReference type="InterPro" id="IPR008949">
    <property type="entry name" value="Isoprenoid_synthase_dom_sf"/>
</dbReference>
<dbReference type="RefSeq" id="WP_132679517.1">
    <property type="nucleotide sequence ID" value="NZ_SMKS01000087.1"/>
</dbReference>
<reference evidence="3 4" key="1">
    <citation type="submission" date="2019-03" db="EMBL/GenBank/DDBJ databases">
        <title>Draft genome sequences of novel Actinobacteria.</title>
        <authorList>
            <person name="Sahin N."/>
            <person name="Ay H."/>
            <person name="Saygin H."/>
        </authorList>
    </citation>
    <scope>NUCLEOTIDE SEQUENCE [LARGE SCALE GENOMIC DNA]</scope>
    <source>
        <strain evidence="3 4">16K309</strain>
    </source>
</reference>
<protein>
    <recommendedName>
        <fullName evidence="2">Terpene synthase</fullName>
        <ecNumber evidence="2">4.2.3.-</ecNumber>
    </recommendedName>
</protein>
<evidence type="ECO:0000256" key="1">
    <source>
        <dbReference type="ARBA" id="ARBA00023239"/>
    </source>
</evidence>
<gene>
    <name evidence="3" type="ORF">E1181_28520</name>
</gene>
<evidence type="ECO:0000313" key="3">
    <source>
        <dbReference type="EMBL" id="TDC99951.1"/>
    </source>
</evidence>
<dbReference type="Proteomes" id="UP000295674">
    <property type="component" value="Unassembled WGS sequence"/>
</dbReference>
<dbReference type="Pfam" id="PF19086">
    <property type="entry name" value="Terpene_syn_C_2"/>
    <property type="match status" value="1"/>
</dbReference>
<evidence type="ECO:0000256" key="2">
    <source>
        <dbReference type="RuleBase" id="RU366034"/>
    </source>
</evidence>
<evidence type="ECO:0000313" key="4">
    <source>
        <dbReference type="Proteomes" id="UP000295674"/>
    </source>
</evidence>
<keyword evidence="4" id="KW-1185">Reference proteome</keyword>
<dbReference type="Gene3D" id="1.10.600.10">
    <property type="entry name" value="Farnesyl Diphosphate Synthase"/>
    <property type="match status" value="1"/>
</dbReference>
<comment type="caution">
    <text evidence="3">The sequence shown here is derived from an EMBL/GenBank/DDBJ whole genome shotgun (WGS) entry which is preliminary data.</text>
</comment>
<dbReference type="InterPro" id="IPR034686">
    <property type="entry name" value="Terpene_cyclase-like_2"/>
</dbReference>
<organism evidence="3 4">
    <name type="scientific">Saccharopolyspora terrae</name>
    <dbReference type="NCBI Taxonomy" id="2530384"/>
    <lineage>
        <taxon>Bacteria</taxon>
        <taxon>Bacillati</taxon>
        <taxon>Actinomycetota</taxon>
        <taxon>Actinomycetes</taxon>
        <taxon>Pseudonocardiales</taxon>
        <taxon>Pseudonocardiaceae</taxon>
        <taxon>Saccharopolyspora</taxon>
    </lineage>
</organism>
<keyword evidence="2" id="KW-0460">Magnesium</keyword>
<comment type="similarity">
    <text evidence="2">Belongs to the terpene synthase family.</text>
</comment>
<name>A0A4R4V569_9PSEU</name>
<dbReference type="PANTHER" id="PTHR35201:SF4">
    <property type="entry name" value="BETA-PINACENE SYNTHASE-RELATED"/>
    <property type="match status" value="1"/>
</dbReference>